<keyword evidence="3" id="KW-1185">Reference proteome</keyword>
<dbReference type="eggNOG" id="ENOG502QU5Y">
    <property type="taxonomic scope" value="Eukaryota"/>
</dbReference>
<feature type="transmembrane region" description="Helical" evidence="1">
    <location>
        <begin position="16"/>
        <end position="35"/>
    </location>
</feature>
<accession>A0A087GUQ7</accession>
<name>A0A087GUQ7_ARAAL</name>
<dbReference type="OMA" id="KWEQPII"/>
<gene>
    <name evidence="2" type="ordered locus">AALP_Aa5g036200</name>
</gene>
<reference evidence="3" key="1">
    <citation type="journal article" date="2015" name="Nat. Plants">
        <title>Genome expansion of Arabis alpina linked with retrotransposition and reduced symmetric DNA methylation.</title>
        <authorList>
            <person name="Willing E.M."/>
            <person name="Rawat V."/>
            <person name="Mandakova T."/>
            <person name="Maumus F."/>
            <person name="James G.V."/>
            <person name="Nordstroem K.J."/>
            <person name="Becker C."/>
            <person name="Warthmann N."/>
            <person name="Chica C."/>
            <person name="Szarzynska B."/>
            <person name="Zytnicki M."/>
            <person name="Albani M.C."/>
            <person name="Kiefer C."/>
            <person name="Bergonzi S."/>
            <person name="Castaings L."/>
            <person name="Mateos J.L."/>
            <person name="Berns M.C."/>
            <person name="Bujdoso N."/>
            <person name="Piofczyk T."/>
            <person name="de Lorenzo L."/>
            <person name="Barrero-Sicilia C."/>
            <person name="Mateos I."/>
            <person name="Piednoel M."/>
            <person name="Hagmann J."/>
            <person name="Chen-Min-Tao R."/>
            <person name="Iglesias-Fernandez R."/>
            <person name="Schuster S.C."/>
            <person name="Alonso-Blanco C."/>
            <person name="Roudier F."/>
            <person name="Carbonero P."/>
            <person name="Paz-Ares J."/>
            <person name="Davis S.J."/>
            <person name="Pecinka A."/>
            <person name="Quesneville H."/>
            <person name="Colot V."/>
            <person name="Lysak M.A."/>
            <person name="Weigel D."/>
            <person name="Coupland G."/>
            <person name="Schneeberger K."/>
        </authorList>
    </citation>
    <scope>NUCLEOTIDE SEQUENCE [LARGE SCALE GENOMIC DNA]</scope>
    <source>
        <strain evidence="3">cv. Pajares</strain>
    </source>
</reference>
<proteinExistence type="predicted"/>
<dbReference type="InterPro" id="IPR056712">
    <property type="entry name" value="DUF7810"/>
</dbReference>
<evidence type="ECO:0000313" key="2">
    <source>
        <dbReference type="EMBL" id="KFK33609.1"/>
    </source>
</evidence>
<dbReference type="Proteomes" id="UP000029120">
    <property type="component" value="Chromosome 5"/>
</dbReference>
<keyword evidence="1" id="KW-1133">Transmembrane helix</keyword>
<dbReference type="EMBL" id="CM002873">
    <property type="protein sequence ID" value="KFK33609.1"/>
    <property type="molecule type" value="Genomic_DNA"/>
</dbReference>
<organism evidence="2 3">
    <name type="scientific">Arabis alpina</name>
    <name type="common">Alpine rock-cress</name>
    <dbReference type="NCBI Taxonomy" id="50452"/>
    <lineage>
        <taxon>Eukaryota</taxon>
        <taxon>Viridiplantae</taxon>
        <taxon>Streptophyta</taxon>
        <taxon>Embryophyta</taxon>
        <taxon>Tracheophyta</taxon>
        <taxon>Spermatophyta</taxon>
        <taxon>Magnoliopsida</taxon>
        <taxon>eudicotyledons</taxon>
        <taxon>Gunneridae</taxon>
        <taxon>Pentapetalae</taxon>
        <taxon>rosids</taxon>
        <taxon>malvids</taxon>
        <taxon>Brassicales</taxon>
        <taxon>Brassicaceae</taxon>
        <taxon>Arabideae</taxon>
        <taxon>Arabis</taxon>
    </lineage>
</organism>
<sequence>MKRGGIRRKRLFGKKIVLLISLIFLIGFCLLLLTLRSLDPNSSFIDDDDDDSVSESVSDEWSNSSSSVVDRKLDGGRVCATVEEMGTEFDVDGGFVDQSLRVRDVIKRHFHRNGVSVIRELASEEFCRHGYVLGKTAEAGFGNEMYKILTSGALSIMLNRSLIIGQTRGKYPFGDYIAYSNATFTMNEVKHLWRQKGCVKKYGKRLVMRMDDFEKPAKSNVLCSNWKKWQEPIIWFQGTTDAVAAQFFLKNVHPEMRAAASLLFGEQGNSAPRANVFGELMMSLISPTKDVKDAVDWVLRETGDPDISLHMRMLMSKSVRPRRAVINCLGKAINRLGISKPKVVIVSDTPSVVKAIEPNISAIAEVLHFDYKLFRGDIAQRGRGLPMLDFRIKDWGPAPRWVAFVDFFLACRAKHAVISGAHRRVGTTYAQLVAALAAANSLKDDGSGNSSFAFLSSFQSNLLADGLKNQVGWGHVWNRYAGPLSCPKQPNQCAFTPLAPPGWWDGLWQSPIPRDTRRLAAFGIDLSGFGTVNEDRFHAFCSTKKEYLNTVTII</sequence>
<dbReference type="PANTHER" id="PTHR35736:SF1">
    <property type="entry name" value="EXPRESSED PROTEIN"/>
    <property type="match status" value="1"/>
</dbReference>
<dbReference type="Gramene" id="KFK33609">
    <property type="protein sequence ID" value="KFK33609"/>
    <property type="gene ID" value="AALP_AA5G036200"/>
</dbReference>
<dbReference type="Pfam" id="PF25102">
    <property type="entry name" value="DUF7810"/>
    <property type="match status" value="1"/>
</dbReference>
<dbReference type="AlphaFoldDB" id="A0A087GUQ7"/>
<evidence type="ECO:0000313" key="3">
    <source>
        <dbReference type="Proteomes" id="UP000029120"/>
    </source>
</evidence>
<keyword evidence="1" id="KW-0812">Transmembrane</keyword>
<evidence type="ECO:0000256" key="1">
    <source>
        <dbReference type="SAM" id="Phobius"/>
    </source>
</evidence>
<protein>
    <submittedName>
        <fullName evidence="2">Uncharacterized protein</fullName>
    </submittedName>
</protein>
<keyword evidence="1" id="KW-0472">Membrane</keyword>
<dbReference type="PANTHER" id="PTHR35736">
    <property type="entry name" value="EXPRESSED PROTEIN"/>
    <property type="match status" value="1"/>
</dbReference>
<dbReference type="OrthoDB" id="1930927at2759"/>